<evidence type="ECO:0000256" key="1">
    <source>
        <dbReference type="SAM" id="Phobius"/>
    </source>
</evidence>
<keyword evidence="1" id="KW-0472">Membrane</keyword>
<feature type="transmembrane region" description="Helical" evidence="1">
    <location>
        <begin position="122"/>
        <end position="144"/>
    </location>
</feature>
<name>A0ABX2IV44_9RHOB</name>
<protein>
    <recommendedName>
        <fullName evidence="4">DUF2214 domain-containing protein</fullName>
    </recommendedName>
</protein>
<evidence type="ECO:0008006" key="4">
    <source>
        <dbReference type="Google" id="ProtNLM"/>
    </source>
</evidence>
<feature type="transmembrane region" description="Helical" evidence="1">
    <location>
        <begin position="63"/>
        <end position="85"/>
    </location>
</feature>
<feature type="transmembrane region" description="Helical" evidence="1">
    <location>
        <begin position="97"/>
        <end position="115"/>
    </location>
</feature>
<dbReference type="Proteomes" id="UP000777935">
    <property type="component" value="Unassembled WGS sequence"/>
</dbReference>
<proteinExistence type="predicted"/>
<keyword evidence="3" id="KW-1185">Reference proteome</keyword>
<dbReference type="RefSeq" id="WP_174135859.1">
    <property type="nucleotide sequence ID" value="NZ_JABUFE010000002.1"/>
</dbReference>
<dbReference type="EMBL" id="JABUFE010000002">
    <property type="protein sequence ID" value="NSX54141.1"/>
    <property type="molecule type" value="Genomic_DNA"/>
</dbReference>
<reference evidence="2 3" key="1">
    <citation type="submission" date="2020-06" db="EMBL/GenBank/DDBJ databases">
        <title>Sulfitobacter algicola sp. nov., isolated from green algae.</title>
        <authorList>
            <person name="Wang C."/>
        </authorList>
    </citation>
    <scope>NUCLEOTIDE SEQUENCE [LARGE SCALE GENOMIC DNA]</scope>
    <source>
        <strain evidence="2 3">1151</strain>
    </source>
</reference>
<keyword evidence="1" id="KW-0812">Transmembrane</keyword>
<evidence type="ECO:0000313" key="3">
    <source>
        <dbReference type="Proteomes" id="UP000777935"/>
    </source>
</evidence>
<evidence type="ECO:0000313" key="2">
    <source>
        <dbReference type="EMBL" id="NSX54141.1"/>
    </source>
</evidence>
<comment type="caution">
    <text evidence="2">The sequence shown here is derived from an EMBL/GenBank/DDBJ whole genome shotgun (WGS) entry which is preliminary data.</text>
</comment>
<gene>
    <name evidence="2" type="ORF">HRQ87_04935</name>
</gene>
<sequence length="146" mass="16128">MTEFFAAIEATTLAEYLRRSRWVYPLINASHILGIALLVGTIVAMNLRLIGITRLSSPDDAIILLRPVAIAGLLIALITGALLFIVQATEYAANRWFQVKLLLIISAIAHAMWHIRLPPERLRLAATVSLIIWPAALICGRMIAYS</sequence>
<keyword evidence="1" id="KW-1133">Transmembrane helix</keyword>
<organism evidence="2 3">
    <name type="scientific">Parasulfitobacter algicola</name>
    <dbReference type="NCBI Taxonomy" id="2614809"/>
    <lineage>
        <taxon>Bacteria</taxon>
        <taxon>Pseudomonadati</taxon>
        <taxon>Pseudomonadota</taxon>
        <taxon>Alphaproteobacteria</taxon>
        <taxon>Rhodobacterales</taxon>
        <taxon>Roseobacteraceae</taxon>
        <taxon>Parasulfitobacter</taxon>
    </lineage>
</organism>
<feature type="transmembrane region" description="Helical" evidence="1">
    <location>
        <begin position="29"/>
        <end position="51"/>
    </location>
</feature>
<accession>A0ABX2IV44</accession>